<proteinExistence type="predicted"/>
<feature type="transmembrane region" description="Helical" evidence="1">
    <location>
        <begin position="24"/>
        <end position="45"/>
    </location>
</feature>
<keyword evidence="1" id="KW-0472">Membrane</keyword>
<feature type="transmembrane region" description="Helical" evidence="1">
    <location>
        <begin position="139"/>
        <end position="161"/>
    </location>
</feature>
<name>A0A543AQK0_9ACTN</name>
<sequence length="235" mass="24948">MTANPGTVRNGLVHLLRGHGTTTVTFWGIVIGLALVAEPIVITAADDPNSVWQGFRWAPQYFMLFLGVMLVTTHLPVQVAHGLTRSAALRAGTIVAAVLSAGSAILLQLGFVVERAVYNSLGLVQFADGIDLVESPGRIIVSTVEFFGLYLAYFFGGWAIAAGYYRLGGWYGTLLIIPAAVPAAVAEYSHWNGGLLVGATGQAQAWLAVAAVIALVGLLWTYVRALTRTVPIRAK</sequence>
<organism evidence="2 3">
    <name type="scientific">Stackebrandtia endophytica</name>
    <dbReference type="NCBI Taxonomy" id="1496996"/>
    <lineage>
        <taxon>Bacteria</taxon>
        <taxon>Bacillati</taxon>
        <taxon>Actinomycetota</taxon>
        <taxon>Actinomycetes</taxon>
        <taxon>Glycomycetales</taxon>
        <taxon>Glycomycetaceae</taxon>
        <taxon>Stackebrandtia</taxon>
    </lineage>
</organism>
<reference evidence="2 3" key="1">
    <citation type="submission" date="2019-06" db="EMBL/GenBank/DDBJ databases">
        <title>Sequencing the genomes of 1000 actinobacteria strains.</title>
        <authorList>
            <person name="Klenk H.-P."/>
        </authorList>
    </citation>
    <scope>NUCLEOTIDE SEQUENCE [LARGE SCALE GENOMIC DNA]</scope>
    <source>
        <strain evidence="2 3">DSM 45928</strain>
    </source>
</reference>
<dbReference type="Proteomes" id="UP000317043">
    <property type="component" value="Unassembled WGS sequence"/>
</dbReference>
<feature type="transmembrane region" description="Helical" evidence="1">
    <location>
        <begin position="89"/>
        <end position="113"/>
    </location>
</feature>
<protein>
    <submittedName>
        <fullName evidence="2">Uncharacterized protein</fullName>
    </submittedName>
</protein>
<gene>
    <name evidence="2" type="ORF">FB566_0360</name>
</gene>
<feature type="transmembrane region" description="Helical" evidence="1">
    <location>
        <begin position="205"/>
        <end position="223"/>
    </location>
</feature>
<dbReference type="AlphaFoldDB" id="A0A543AQK0"/>
<evidence type="ECO:0000256" key="1">
    <source>
        <dbReference type="SAM" id="Phobius"/>
    </source>
</evidence>
<feature type="transmembrane region" description="Helical" evidence="1">
    <location>
        <begin position="168"/>
        <end position="185"/>
    </location>
</feature>
<evidence type="ECO:0000313" key="3">
    <source>
        <dbReference type="Proteomes" id="UP000317043"/>
    </source>
</evidence>
<keyword evidence="1" id="KW-0812">Transmembrane</keyword>
<evidence type="ECO:0000313" key="2">
    <source>
        <dbReference type="EMBL" id="TQL74871.1"/>
    </source>
</evidence>
<dbReference type="EMBL" id="VFOW01000001">
    <property type="protein sequence ID" value="TQL74871.1"/>
    <property type="molecule type" value="Genomic_DNA"/>
</dbReference>
<keyword evidence="3" id="KW-1185">Reference proteome</keyword>
<feature type="transmembrane region" description="Helical" evidence="1">
    <location>
        <begin position="57"/>
        <end position="77"/>
    </location>
</feature>
<accession>A0A543AQK0</accession>
<dbReference type="InParanoid" id="A0A543AQK0"/>
<dbReference type="RefSeq" id="WP_142034302.1">
    <property type="nucleotide sequence ID" value="NZ_JBHTGS010000002.1"/>
</dbReference>
<keyword evidence="1" id="KW-1133">Transmembrane helix</keyword>
<dbReference type="OrthoDB" id="5181393at2"/>
<comment type="caution">
    <text evidence="2">The sequence shown here is derived from an EMBL/GenBank/DDBJ whole genome shotgun (WGS) entry which is preliminary data.</text>
</comment>